<dbReference type="Gene3D" id="3.40.50.1000">
    <property type="entry name" value="HAD superfamily/HAD-like"/>
    <property type="match status" value="1"/>
</dbReference>
<dbReference type="PANTHER" id="PTHR46470">
    <property type="entry name" value="N-ACYLNEURAMINATE-9-PHOSPHATASE"/>
    <property type="match status" value="1"/>
</dbReference>
<dbReference type="SUPFAM" id="SSF56784">
    <property type="entry name" value="HAD-like"/>
    <property type="match status" value="1"/>
</dbReference>
<keyword evidence="2" id="KW-0479">Metal-binding</keyword>
<dbReference type="EMBL" id="LBTX01000001">
    <property type="protein sequence ID" value="KKQ50819.1"/>
    <property type="molecule type" value="Genomic_DNA"/>
</dbReference>
<dbReference type="Proteomes" id="UP000034231">
    <property type="component" value="Unassembled WGS sequence"/>
</dbReference>
<dbReference type="InterPro" id="IPR051400">
    <property type="entry name" value="HAD-like_hydrolase"/>
</dbReference>
<dbReference type="Pfam" id="PF13419">
    <property type="entry name" value="HAD_2"/>
    <property type="match status" value="1"/>
</dbReference>
<dbReference type="NCBIfam" id="TIGR01549">
    <property type="entry name" value="HAD-SF-IA-v1"/>
    <property type="match status" value="1"/>
</dbReference>
<evidence type="ECO:0000313" key="5">
    <source>
        <dbReference type="EMBL" id="KKQ50819.1"/>
    </source>
</evidence>
<gene>
    <name evidence="5" type="ORF">US68_C0001G0018</name>
</gene>
<proteinExistence type="predicted"/>
<keyword evidence="3 5" id="KW-0378">Hydrolase</keyword>
<dbReference type="InterPro" id="IPR041492">
    <property type="entry name" value="HAD_2"/>
</dbReference>
<name>A0A0G0KNQ9_9BACT</name>
<sequence>MEKIEATGDESDSWFWHIDDNITLMIEAIFFDQDNTLVNTREVAGESYRAAINWVAAQKKIEAEKLWMEWRAVLDTLKKSIKPEERQFSYSLSKVVTDEDLVEDAVEIQKKVLGEVIKLNAGVEEFFEKKIEGVKYILFTEDFDDQIEIKLGKFELKEKFDLIVGSSMVGLMKPDIKFLQIAWDKFNLDPKNCLYIGDNFEKDCQIGKENGGKAIIFGRSDERADYRMDDFTELRGILKILG</sequence>
<dbReference type="GO" id="GO:0046872">
    <property type="term" value="F:metal ion binding"/>
    <property type="evidence" value="ECO:0007669"/>
    <property type="project" value="UniProtKB-KW"/>
</dbReference>
<dbReference type="AlphaFoldDB" id="A0A0G0KNQ9"/>
<reference evidence="5 6" key="1">
    <citation type="journal article" date="2015" name="Nature">
        <title>rRNA introns, odd ribosomes, and small enigmatic genomes across a large radiation of phyla.</title>
        <authorList>
            <person name="Brown C.T."/>
            <person name="Hug L.A."/>
            <person name="Thomas B.C."/>
            <person name="Sharon I."/>
            <person name="Castelle C.J."/>
            <person name="Singh A."/>
            <person name="Wilkins M.J."/>
            <person name="Williams K.H."/>
            <person name="Banfield J.F."/>
        </authorList>
    </citation>
    <scope>NUCLEOTIDE SEQUENCE [LARGE SCALE GENOMIC DNA]</scope>
</reference>
<accession>A0A0G0KNQ9</accession>
<comment type="caution">
    <text evidence="5">The sequence shown here is derived from an EMBL/GenBank/DDBJ whole genome shotgun (WGS) entry which is preliminary data.</text>
</comment>
<comment type="cofactor">
    <cofactor evidence="1">
        <name>Mg(2+)</name>
        <dbReference type="ChEBI" id="CHEBI:18420"/>
    </cofactor>
</comment>
<dbReference type="InterPro" id="IPR006439">
    <property type="entry name" value="HAD-SF_hydro_IA"/>
</dbReference>
<protein>
    <submittedName>
        <fullName evidence="5">Putative hydrolase</fullName>
    </submittedName>
</protein>
<dbReference type="SFLD" id="SFLDS00003">
    <property type="entry name" value="Haloacid_Dehalogenase"/>
    <property type="match status" value="1"/>
</dbReference>
<dbReference type="InterPro" id="IPR036412">
    <property type="entry name" value="HAD-like_sf"/>
</dbReference>
<dbReference type="GO" id="GO:0016791">
    <property type="term" value="F:phosphatase activity"/>
    <property type="evidence" value="ECO:0007669"/>
    <property type="project" value="TreeGrafter"/>
</dbReference>
<evidence type="ECO:0000256" key="4">
    <source>
        <dbReference type="ARBA" id="ARBA00022842"/>
    </source>
</evidence>
<dbReference type="InterPro" id="IPR023214">
    <property type="entry name" value="HAD_sf"/>
</dbReference>
<evidence type="ECO:0000256" key="2">
    <source>
        <dbReference type="ARBA" id="ARBA00022723"/>
    </source>
</evidence>
<evidence type="ECO:0000256" key="1">
    <source>
        <dbReference type="ARBA" id="ARBA00001946"/>
    </source>
</evidence>
<organism evidence="5 6">
    <name type="scientific">Candidatus Shapirobacteria bacterium GW2011_GWE1_38_10</name>
    <dbReference type="NCBI Taxonomy" id="1618488"/>
    <lineage>
        <taxon>Bacteria</taxon>
        <taxon>Candidatus Shapironibacteriota</taxon>
    </lineage>
</organism>
<dbReference type="SFLD" id="SFLDG01129">
    <property type="entry name" value="C1.5:_HAD__Beta-PGM__Phosphata"/>
    <property type="match status" value="1"/>
</dbReference>
<dbReference type="PANTHER" id="PTHR46470:SF2">
    <property type="entry name" value="GLYCERALDEHYDE 3-PHOSPHATE PHOSPHATASE"/>
    <property type="match status" value="1"/>
</dbReference>
<dbReference type="Gene3D" id="1.10.150.520">
    <property type="match status" value="1"/>
</dbReference>
<keyword evidence="4" id="KW-0460">Magnesium</keyword>
<evidence type="ECO:0000256" key="3">
    <source>
        <dbReference type="ARBA" id="ARBA00022801"/>
    </source>
</evidence>
<evidence type="ECO:0000313" key="6">
    <source>
        <dbReference type="Proteomes" id="UP000034231"/>
    </source>
</evidence>
<dbReference type="CDD" id="cd01427">
    <property type="entry name" value="HAD_like"/>
    <property type="match status" value="1"/>
</dbReference>
<dbReference type="GO" id="GO:0044281">
    <property type="term" value="P:small molecule metabolic process"/>
    <property type="evidence" value="ECO:0007669"/>
    <property type="project" value="UniProtKB-ARBA"/>
</dbReference>